<evidence type="ECO:0000313" key="2">
    <source>
        <dbReference type="Proteomes" id="UP000054248"/>
    </source>
</evidence>
<organism evidence="1 2">
    <name type="scientific">Tulasnella calospora MUT 4182</name>
    <dbReference type="NCBI Taxonomy" id="1051891"/>
    <lineage>
        <taxon>Eukaryota</taxon>
        <taxon>Fungi</taxon>
        <taxon>Dikarya</taxon>
        <taxon>Basidiomycota</taxon>
        <taxon>Agaricomycotina</taxon>
        <taxon>Agaricomycetes</taxon>
        <taxon>Cantharellales</taxon>
        <taxon>Tulasnellaceae</taxon>
        <taxon>Tulasnella</taxon>
    </lineage>
</organism>
<proteinExistence type="predicted"/>
<dbReference type="HOGENOM" id="CLU_185718_0_0_1"/>
<name>A0A0C3QAL1_9AGAM</name>
<reference evidence="2" key="2">
    <citation type="submission" date="2015-01" db="EMBL/GenBank/DDBJ databases">
        <title>Evolutionary Origins and Diversification of the Mycorrhizal Mutualists.</title>
        <authorList>
            <consortium name="DOE Joint Genome Institute"/>
            <consortium name="Mycorrhizal Genomics Consortium"/>
            <person name="Kohler A."/>
            <person name="Kuo A."/>
            <person name="Nagy L.G."/>
            <person name="Floudas D."/>
            <person name="Copeland A."/>
            <person name="Barry K.W."/>
            <person name="Cichocki N."/>
            <person name="Veneault-Fourrey C."/>
            <person name="LaButti K."/>
            <person name="Lindquist E.A."/>
            <person name="Lipzen A."/>
            <person name="Lundell T."/>
            <person name="Morin E."/>
            <person name="Murat C."/>
            <person name="Riley R."/>
            <person name="Ohm R."/>
            <person name="Sun H."/>
            <person name="Tunlid A."/>
            <person name="Henrissat B."/>
            <person name="Grigoriev I.V."/>
            <person name="Hibbett D.S."/>
            <person name="Martin F."/>
        </authorList>
    </citation>
    <scope>NUCLEOTIDE SEQUENCE [LARGE SCALE GENOMIC DNA]</scope>
    <source>
        <strain evidence="2">MUT 4182</strain>
    </source>
</reference>
<dbReference type="Proteomes" id="UP000054248">
    <property type="component" value="Unassembled WGS sequence"/>
</dbReference>
<sequence>SYSIVRKGVNADGDYYELIEWNPMFLKQNKNTYRYWNNDGSFYECYPDWSDYYSKNANHERYITPRYGG</sequence>
<gene>
    <name evidence="1" type="ORF">M407DRAFT_58257</name>
</gene>
<feature type="non-terminal residue" evidence="1">
    <location>
        <position position="69"/>
    </location>
</feature>
<keyword evidence="2" id="KW-1185">Reference proteome</keyword>
<dbReference type="OrthoDB" id="3298089at2759"/>
<dbReference type="AlphaFoldDB" id="A0A0C3QAL1"/>
<reference evidence="1 2" key="1">
    <citation type="submission" date="2014-04" db="EMBL/GenBank/DDBJ databases">
        <authorList>
            <consortium name="DOE Joint Genome Institute"/>
            <person name="Kuo A."/>
            <person name="Girlanda M."/>
            <person name="Perotto S."/>
            <person name="Kohler A."/>
            <person name="Nagy L.G."/>
            <person name="Floudas D."/>
            <person name="Copeland A."/>
            <person name="Barry K.W."/>
            <person name="Cichocki N."/>
            <person name="Veneault-Fourrey C."/>
            <person name="LaButti K."/>
            <person name="Lindquist E.A."/>
            <person name="Lipzen A."/>
            <person name="Lundell T."/>
            <person name="Morin E."/>
            <person name="Murat C."/>
            <person name="Sun H."/>
            <person name="Tunlid A."/>
            <person name="Henrissat B."/>
            <person name="Grigoriev I.V."/>
            <person name="Hibbett D.S."/>
            <person name="Martin F."/>
            <person name="Nordberg H.P."/>
            <person name="Cantor M.N."/>
            <person name="Hua S.X."/>
        </authorList>
    </citation>
    <scope>NUCLEOTIDE SEQUENCE [LARGE SCALE GENOMIC DNA]</scope>
    <source>
        <strain evidence="1 2">MUT 4182</strain>
    </source>
</reference>
<feature type="non-terminal residue" evidence="1">
    <location>
        <position position="1"/>
    </location>
</feature>
<evidence type="ECO:0000313" key="1">
    <source>
        <dbReference type="EMBL" id="KIO21209.1"/>
    </source>
</evidence>
<accession>A0A0C3QAL1</accession>
<dbReference type="EMBL" id="KN823146">
    <property type="protein sequence ID" value="KIO21209.1"/>
    <property type="molecule type" value="Genomic_DNA"/>
</dbReference>
<protein>
    <submittedName>
        <fullName evidence="1">Uncharacterized protein</fullName>
    </submittedName>
</protein>